<evidence type="ECO:0000256" key="1">
    <source>
        <dbReference type="SAM" id="MobiDB-lite"/>
    </source>
</evidence>
<reference evidence="2 3" key="1">
    <citation type="journal article" date="2011" name="Genome Biol. Evol.">
        <title>Integration of the genetic map and genome assembly of fugu facilitates insights into distinct features of genome evolution in teleosts and mammals.</title>
        <authorList>
            <person name="Kai W."/>
            <person name="Kikuchi K."/>
            <person name="Tohari S."/>
            <person name="Chew A.K."/>
            <person name="Tay A."/>
            <person name="Fujiwara A."/>
            <person name="Hosoya S."/>
            <person name="Suetake H."/>
            <person name="Naruse K."/>
            <person name="Brenner S."/>
            <person name="Suzuki Y."/>
            <person name="Venkatesh B."/>
        </authorList>
    </citation>
    <scope>NUCLEOTIDE SEQUENCE [LARGE SCALE GENOMIC DNA]</scope>
</reference>
<dbReference type="GO" id="GO:0043124">
    <property type="term" value="P:negative regulation of canonical NF-kappaB signal transduction"/>
    <property type="evidence" value="ECO:0007669"/>
    <property type="project" value="TreeGrafter"/>
</dbReference>
<dbReference type="InterPro" id="IPR001680">
    <property type="entry name" value="WD40_rpt"/>
</dbReference>
<dbReference type="SUPFAM" id="SSF50978">
    <property type="entry name" value="WD40 repeat-like"/>
    <property type="match status" value="1"/>
</dbReference>
<dbReference type="Pfam" id="PF00400">
    <property type="entry name" value="WD40"/>
    <property type="match status" value="1"/>
</dbReference>
<name>A0A674PA41_TAKRU</name>
<accession>A0A674PA41</accession>
<protein>
    <submittedName>
        <fullName evidence="2">Uncharacterized protein</fullName>
    </submittedName>
</protein>
<dbReference type="InterPro" id="IPR036322">
    <property type="entry name" value="WD40_repeat_dom_sf"/>
</dbReference>
<dbReference type="SMART" id="SM00320">
    <property type="entry name" value="WD40"/>
    <property type="match status" value="2"/>
</dbReference>
<dbReference type="PANTHER" id="PTHR44813:SF1">
    <property type="entry name" value="MITOGEN-ACTIVATED PROTEIN KINASE-BINDING PROTEIN 1"/>
    <property type="match status" value="1"/>
</dbReference>
<keyword evidence="3" id="KW-1185">Reference proteome</keyword>
<dbReference type="Gene3D" id="2.130.10.10">
    <property type="entry name" value="YVTN repeat-like/Quinoprotein amine dehydrogenase"/>
    <property type="match status" value="1"/>
</dbReference>
<reference evidence="2" key="3">
    <citation type="submission" date="2025-09" db="UniProtKB">
        <authorList>
            <consortium name="Ensembl"/>
        </authorList>
    </citation>
    <scope>IDENTIFICATION</scope>
</reference>
<dbReference type="PANTHER" id="PTHR44813">
    <property type="entry name" value="MITOGEN-ACTIVATED PROTEIN KINASE-BINDING PROTEIN 1"/>
    <property type="match status" value="1"/>
</dbReference>
<dbReference type="AlphaFoldDB" id="A0A674PA41"/>
<evidence type="ECO:0000313" key="2">
    <source>
        <dbReference type="Ensembl" id="ENSTRUP00000082508.1"/>
    </source>
</evidence>
<dbReference type="Ensembl" id="ENSTRUT00000088067.1">
    <property type="protein sequence ID" value="ENSTRUP00000082508.1"/>
    <property type="gene ID" value="ENSTRUG00000032234.1"/>
</dbReference>
<dbReference type="Proteomes" id="UP000005226">
    <property type="component" value="Chromosome 11"/>
</dbReference>
<evidence type="ECO:0000313" key="3">
    <source>
        <dbReference type="Proteomes" id="UP000005226"/>
    </source>
</evidence>
<dbReference type="GO" id="GO:0046330">
    <property type="term" value="P:positive regulation of JNK cascade"/>
    <property type="evidence" value="ECO:0007669"/>
    <property type="project" value="TreeGrafter"/>
</dbReference>
<sequence length="284" mass="30178">MAEGADCAPGITAKKRSTGGARKSRPSQLEKVLGITTASGSGLASDPNTGLVAYPAGCVILFPALHTFQRSLSLGCSGHMPCVRVWEVGGAKVAETQSHNYGVSHVAFSINSQYIVSVGYQHDMTVSVWDWRKGSIIASNKVSSRVFGICFSQDSTEAFSYACFCPCIQVNSAVPLIGRSGLLGDHRNLVFCGVVCGRGHMALSTYCITSSGLLCLFNSSRQLEAWVNLKTSSASSLVASEDFIFCGCADGVVRVFSPSNLQYIATLPRPHTLGVQLIGSEQHR</sequence>
<dbReference type="GeneTree" id="ENSGT00940000165793"/>
<feature type="compositionally biased region" description="Basic residues" evidence="1">
    <location>
        <begin position="13"/>
        <end position="25"/>
    </location>
</feature>
<dbReference type="OMA" id="YCKHAGE"/>
<reference evidence="2" key="2">
    <citation type="submission" date="2025-08" db="UniProtKB">
        <authorList>
            <consortium name="Ensembl"/>
        </authorList>
    </citation>
    <scope>IDENTIFICATION</scope>
</reference>
<proteinExistence type="predicted"/>
<feature type="region of interest" description="Disordered" evidence="1">
    <location>
        <begin position="1"/>
        <end position="26"/>
    </location>
</feature>
<dbReference type="InterPro" id="IPR055292">
    <property type="entry name" value="MABP1"/>
</dbReference>
<dbReference type="InParanoid" id="A0A674PA41"/>
<dbReference type="InterPro" id="IPR015943">
    <property type="entry name" value="WD40/YVTN_repeat-like_dom_sf"/>
</dbReference>
<dbReference type="GO" id="GO:0005737">
    <property type="term" value="C:cytoplasm"/>
    <property type="evidence" value="ECO:0007669"/>
    <property type="project" value="TreeGrafter"/>
</dbReference>
<organism evidence="2 3">
    <name type="scientific">Takifugu rubripes</name>
    <name type="common">Japanese pufferfish</name>
    <name type="synonym">Fugu rubripes</name>
    <dbReference type="NCBI Taxonomy" id="31033"/>
    <lineage>
        <taxon>Eukaryota</taxon>
        <taxon>Metazoa</taxon>
        <taxon>Chordata</taxon>
        <taxon>Craniata</taxon>
        <taxon>Vertebrata</taxon>
        <taxon>Euteleostomi</taxon>
        <taxon>Actinopterygii</taxon>
        <taxon>Neopterygii</taxon>
        <taxon>Teleostei</taxon>
        <taxon>Neoteleostei</taxon>
        <taxon>Acanthomorphata</taxon>
        <taxon>Eupercaria</taxon>
        <taxon>Tetraodontiformes</taxon>
        <taxon>Tetradontoidea</taxon>
        <taxon>Tetraodontidae</taxon>
        <taxon>Takifugu</taxon>
    </lineage>
</organism>